<organism evidence="1 2">
    <name type="scientific">Cetraspora pellucida</name>
    <dbReference type="NCBI Taxonomy" id="1433469"/>
    <lineage>
        <taxon>Eukaryota</taxon>
        <taxon>Fungi</taxon>
        <taxon>Fungi incertae sedis</taxon>
        <taxon>Mucoromycota</taxon>
        <taxon>Glomeromycotina</taxon>
        <taxon>Glomeromycetes</taxon>
        <taxon>Diversisporales</taxon>
        <taxon>Gigasporaceae</taxon>
        <taxon>Cetraspora</taxon>
    </lineage>
</organism>
<proteinExistence type="predicted"/>
<evidence type="ECO:0000313" key="2">
    <source>
        <dbReference type="Proteomes" id="UP000789759"/>
    </source>
</evidence>
<gene>
    <name evidence="1" type="ORF">CPELLU_LOCUS4432</name>
</gene>
<evidence type="ECO:0000313" key="1">
    <source>
        <dbReference type="EMBL" id="CAG8544042.1"/>
    </source>
</evidence>
<sequence>MEIITLNEMTTFQNRTVMRKQKVKKNFDLGESDSKGYYRAKYKYCLKEKWQYGKSSVIESYLALHCKGDVPNNIRQKWLIQVTKQNENIKDSDNSDNKSSSLTSKKSKTLKFNFKITKPVLDEQSREFDKALLKAFVSCRLCNGTFHQIYEIIMKFYKSIYNDEASCQQLGVIEDNYNYFQDLAKPIFAIVLSQANYLSEDNLCDSALNLTAYITNESYKLIIKENEENSIVRNQLYNEKCEIGSVANLSNTTFGRQDNAKETLMIIQRSSNMDFDLAVIVENEFQLNYIY</sequence>
<reference evidence="1" key="1">
    <citation type="submission" date="2021-06" db="EMBL/GenBank/DDBJ databases">
        <authorList>
            <person name="Kallberg Y."/>
            <person name="Tangrot J."/>
            <person name="Rosling A."/>
        </authorList>
    </citation>
    <scope>NUCLEOTIDE SEQUENCE</scope>
    <source>
        <strain evidence="1">FL966</strain>
    </source>
</reference>
<protein>
    <submittedName>
        <fullName evidence="1">5280_t:CDS:1</fullName>
    </submittedName>
</protein>
<dbReference type="Proteomes" id="UP000789759">
    <property type="component" value="Unassembled WGS sequence"/>
</dbReference>
<dbReference type="AlphaFoldDB" id="A0A9N9AVE7"/>
<dbReference type="EMBL" id="CAJVQA010002341">
    <property type="protein sequence ID" value="CAG8544042.1"/>
    <property type="molecule type" value="Genomic_DNA"/>
</dbReference>
<accession>A0A9N9AVE7</accession>
<dbReference type="OrthoDB" id="2463503at2759"/>
<keyword evidence="2" id="KW-1185">Reference proteome</keyword>
<comment type="caution">
    <text evidence="1">The sequence shown here is derived from an EMBL/GenBank/DDBJ whole genome shotgun (WGS) entry which is preliminary data.</text>
</comment>
<name>A0A9N9AVE7_9GLOM</name>